<dbReference type="InterPro" id="IPR052897">
    <property type="entry name" value="Sec-Metab_Biosynth_Hydrolase"/>
</dbReference>
<feature type="domain" description="AB hydrolase-1" evidence="1">
    <location>
        <begin position="4"/>
        <end position="238"/>
    </location>
</feature>
<dbReference type="AlphaFoldDB" id="A0A1Q5T9T8"/>
<dbReference type="GO" id="GO:0017000">
    <property type="term" value="P:antibiotic biosynthetic process"/>
    <property type="evidence" value="ECO:0007669"/>
    <property type="project" value="UniProtKB-ARBA"/>
</dbReference>
<accession>A0A1Q5T9T8</accession>
<dbReference type="Proteomes" id="UP000186955">
    <property type="component" value="Unassembled WGS sequence"/>
</dbReference>
<reference evidence="2 3" key="1">
    <citation type="submission" date="2016-10" db="EMBL/GenBank/DDBJ databases">
        <title>Genome sequence of the ascomycete fungus Penicillium subrubescens.</title>
        <authorList>
            <person name="De Vries R.P."/>
            <person name="Peng M."/>
            <person name="Dilokpimol A."/>
            <person name="Hilden K."/>
            <person name="Makela M.R."/>
            <person name="Grigoriev I."/>
            <person name="Riley R."/>
            <person name="Granchi Z."/>
        </authorList>
    </citation>
    <scope>NUCLEOTIDE SEQUENCE [LARGE SCALE GENOMIC DNA]</scope>
    <source>
        <strain evidence="2 3">CBS 132785</strain>
    </source>
</reference>
<proteinExistence type="predicted"/>
<dbReference type="GO" id="GO:0072330">
    <property type="term" value="P:monocarboxylic acid biosynthetic process"/>
    <property type="evidence" value="ECO:0007669"/>
    <property type="project" value="UniProtKB-ARBA"/>
</dbReference>
<dbReference type="Pfam" id="PF12697">
    <property type="entry name" value="Abhydrolase_6"/>
    <property type="match status" value="1"/>
</dbReference>
<dbReference type="EMBL" id="MNBE01000697">
    <property type="protein sequence ID" value="OKO96938.1"/>
    <property type="molecule type" value="Genomic_DNA"/>
</dbReference>
<name>A0A1Q5T9T8_9EURO</name>
<dbReference type="PANTHER" id="PTHR37017:SF11">
    <property type="entry name" value="ESTERASE_LIPASE_THIOESTERASE DOMAIN-CONTAINING PROTEIN"/>
    <property type="match status" value="1"/>
</dbReference>
<dbReference type="Gene3D" id="3.40.50.1820">
    <property type="entry name" value="alpha/beta hydrolase"/>
    <property type="match status" value="1"/>
</dbReference>
<gene>
    <name evidence="2" type="ORF">PENSUB_10492</name>
</gene>
<dbReference type="SUPFAM" id="SSF53474">
    <property type="entry name" value="alpha/beta-Hydrolases"/>
    <property type="match status" value="1"/>
</dbReference>
<evidence type="ECO:0000313" key="3">
    <source>
        <dbReference type="Proteomes" id="UP000186955"/>
    </source>
</evidence>
<dbReference type="STRING" id="1316194.A0A1Q5T9T8"/>
<dbReference type="InterPro" id="IPR000073">
    <property type="entry name" value="AB_hydrolase_1"/>
</dbReference>
<comment type="caution">
    <text evidence="2">The sequence shown here is derived from an EMBL/GenBank/DDBJ whole genome shotgun (WGS) entry which is preliminary data.</text>
</comment>
<dbReference type="OrthoDB" id="408373at2759"/>
<evidence type="ECO:0000259" key="1">
    <source>
        <dbReference type="Pfam" id="PF12697"/>
    </source>
</evidence>
<keyword evidence="3" id="KW-1185">Reference proteome</keyword>
<protein>
    <submittedName>
        <fullName evidence="2">Methylesterase 1</fullName>
    </submittedName>
</protein>
<organism evidence="2 3">
    <name type="scientific">Penicillium subrubescens</name>
    <dbReference type="NCBI Taxonomy" id="1316194"/>
    <lineage>
        <taxon>Eukaryota</taxon>
        <taxon>Fungi</taxon>
        <taxon>Dikarya</taxon>
        <taxon>Ascomycota</taxon>
        <taxon>Pezizomycotina</taxon>
        <taxon>Eurotiomycetes</taxon>
        <taxon>Eurotiomycetidae</taxon>
        <taxon>Eurotiales</taxon>
        <taxon>Aspergillaceae</taxon>
        <taxon>Penicillium</taxon>
    </lineage>
</organism>
<dbReference type="PANTHER" id="PTHR37017">
    <property type="entry name" value="AB HYDROLASE-1 DOMAIN-CONTAINING PROTEIN-RELATED"/>
    <property type="match status" value="1"/>
</dbReference>
<sequence length="251" mass="27680">MPSLIFVHGAWHTPECWSKVIPAFKQQGYRCFAPQLDFCGTSEPVDSLASTIQQIQTLIAEETTLGNDVVLVNHSFGGSVGCSSVRGFTQKDPTRLTPNSGKVIGIVQLCAFMPQADLSLYDMIDISEAFHHTGPDGWEVIDQEPEALFYNDLSPEDVSYWKSRLQKHSSATFKDSVNMYPGWADVPVWYIFCQKDGAIPVQIQQAMVQGAKKAGANITTMSLDTSHSPFLSKPEDTISVITESLKTLQSQ</sequence>
<dbReference type="InterPro" id="IPR029058">
    <property type="entry name" value="AB_hydrolase_fold"/>
</dbReference>
<evidence type="ECO:0000313" key="2">
    <source>
        <dbReference type="EMBL" id="OKO96938.1"/>
    </source>
</evidence>